<dbReference type="PROSITE" id="PS51257">
    <property type="entry name" value="PROKAR_LIPOPROTEIN"/>
    <property type="match status" value="1"/>
</dbReference>
<reference evidence="4 5" key="1">
    <citation type="submission" date="2023-09" db="EMBL/GenBank/DDBJ databases">
        <authorList>
            <person name="Rey-Velasco X."/>
        </authorList>
    </citation>
    <scope>NUCLEOTIDE SEQUENCE [LARGE SCALE GENOMIC DNA]</scope>
    <source>
        <strain evidence="4 5">W311</strain>
    </source>
</reference>
<organism evidence="4 5">
    <name type="scientific">Stakelama saccharophila</name>
    <dbReference type="NCBI Taxonomy" id="3075605"/>
    <lineage>
        <taxon>Bacteria</taxon>
        <taxon>Pseudomonadati</taxon>
        <taxon>Pseudomonadota</taxon>
        <taxon>Alphaproteobacteria</taxon>
        <taxon>Sphingomonadales</taxon>
        <taxon>Sphingomonadaceae</taxon>
        <taxon>Stakelama</taxon>
    </lineage>
</organism>
<feature type="signal peptide" evidence="2">
    <location>
        <begin position="1"/>
        <end position="17"/>
    </location>
</feature>
<proteinExistence type="predicted"/>
<evidence type="ECO:0000313" key="5">
    <source>
        <dbReference type="Proteomes" id="UP001302249"/>
    </source>
</evidence>
<accession>A0ABZ0B904</accession>
<feature type="chain" id="PRO_5046212688" evidence="2">
    <location>
        <begin position="18"/>
        <end position="287"/>
    </location>
</feature>
<sequence>MTRFAPTLVLLAGFGLAACNGGTDGESDPAGENATVAGHVAPTGNQASPVSPQPERTEAIDLKEKSDALEFSYRIPAEAAAIPGLADMLKTRAETAKRDALTEHAEMAESLPVDAPARAFELTVDWSVAADTPQLLVLTAEGYDYRGGAHGMPIHRVLYWDKAAAREIPFDALFTDRAAALATVRDDFCAKLDKARADKRGISLAELKKSTDDTMESFTACPEFDEKIPVAFTHPVGGKFGRITFIVPPYIAGPYAEGDYTLDLMIPKAMIPYVADKYRPSFPGTGN</sequence>
<dbReference type="EMBL" id="CP135076">
    <property type="protein sequence ID" value="WNO53901.1"/>
    <property type="molecule type" value="Genomic_DNA"/>
</dbReference>
<name>A0ABZ0B904_9SPHN</name>
<evidence type="ECO:0000256" key="2">
    <source>
        <dbReference type="SAM" id="SignalP"/>
    </source>
</evidence>
<gene>
    <name evidence="4" type="ORF">RPR59_01175</name>
</gene>
<protein>
    <submittedName>
        <fullName evidence="4">DUF4163 domain-containing protein</fullName>
    </submittedName>
</protein>
<feature type="region of interest" description="Disordered" evidence="1">
    <location>
        <begin position="25"/>
        <end position="54"/>
    </location>
</feature>
<evidence type="ECO:0000313" key="4">
    <source>
        <dbReference type="EMBL" id="WNO53901.1"/>
    </source>
</evidence>
<keyword evidence="2" id="KW-0732">Signal</keyword>
<dbReference type="Pfam" id="PF13739">
    <property type="entry name" value="PdaC"/>
    <property type="match status" value="1"/>
</dbReference>
<dbReference type="Proteomes" id="UP001302249">
    <property type="component" value="Chromosome"/>
</dbReference>
<keyword evidence="5" id="KW-1185">Reference proteome</keyword>
<evidence type="ECO:0000259" key="3">
    <source>
        <dbReference type="Pfam" id="PF13739"/>
    </source>
</evidence>
<dbReference type="InterPro" id="IPR025303">
    <property type="entry name" value="PdaC"/>
</dbReference>
<dbReference type="RefSeq" id="WP_313915812.1">
    <property type="nucleotide sequence ID" value="NZ_CP135076.1"/>
</dbReference>
<dbReference type="Gene3D" id="3.30.565.40">
    <property type="entry name" value="Fervidobacterium nodosum Rt17-B1 like"/>
    <property type="match status" value="1"/>
</dbReference>
<evidence type="ECO:0000256" key="1">
    <source>
        <dbReference type="SAM" id="MobiDB-lite"/>
    </source>
</evidence>
<feature type="domain" description="Deacetylase PdaC" evidence="3">
    <location>
        <begin position="63"/>
        <end position="152"/>
    </location>
</feature>